<evidence type="ECO:0000313" key="1">
    <source>
        <dbReference type="EMBL" id="SHI57413.1"/>
    </source>
</evidence>
<dbReference type="EMBL" id="FQYP01000002">
    <property type="protein sequence ID" value="SHI57413.1"/>
    <property type="molecule type" value="Genomic_DNA"/>
</dbReference>
<sequence length="56" mass="6762">MGGSPLLVYSREYERNQLIQGVRLPYLAQKKTFLQRFTRIKEVKKIQKIDKIVYYI</sequence>
<dbReference type="STRING" id="570521.SAMN04488508_1022"/>
<evidence type="ECO:0000313" key="2">
    <source>
        <dbReference type="Proteomes" id="UP000184432"/>
    </source>
</evidence>
<proteinExistence type="predicted"/>
<gene>
    <name evidence="1" type="ORF">SAMN04488508_1022</name>
</gene>
<reference evidence="2" key="1">
    <citation type="submission" date="2016-11" db="EMBL/GenBank/DDBJ databases">
        <authorList>
            <person name="Varghese N."/>
            <person name="Submissions S."/>
        </authorList>
    </citation>
    <scope>NUCLEOTIDE SEQUENCE [LARGE SCALE GENOMIC DNA]</scope>
    <source>
        <strain evidence="2">DSM 22623</strain>
    </source>
</reference>
<organism evidence="1 2">
    <name type="scientific">Aquimarina spongiae</name>
    <dbReference type="NCBI Taxonomy" id="570521"/>
    <lineage>
        <taxon>Bacteria</taxon>
        <taxon>Pseudomonadati</taxon>
        <taxon>Bacteroidota</taxon>
        <taxon>Flavobacteriia</taxon>
        <taxon>Flavobacteriales</taxon>
        <taxon>Flavobacteriaceae</taxon>
        <taxon>Aquimarina</taxon>
    </lineage>
</organism>
<dbReference type="Proteomes" id="UP000184432">
    <property type="component" value="Unassembled WGS sequence"/>
</dbReference>
<keyword evidence="2" id="KW-1185">Reference proteome</keyword>
<protein>
    <submittedName>
        <fullName evidence="1">Uncharacterized protein</fullName>
    </submittedName>
</protein>
<dbReference type="AlphaFoldDB" id="A0A1M6C934"/>
<name>A0A1M6C934_9FLAO</name>
<accession>A0A1M6C934</accession>